<evidence type="ECO:0000313" key="2">
    <source>
        <dbReference type="EMBL" id="TNV86179.1"/>
    </source>
</evidence>
<gene>
    <name evidence="2" type="ORF">FGO68_gene11142</name>
</gene>
<dbReference type="AlphaFoldDB" id="A0A8J8T8F9"/>
<feature type="region of interest" description="Disordered" evidence="1">
    <location>
        <begin position="458"/>
        <end position="482"/>
    </location>
</feature>
<feature type="region of interest" description="Disordered" evidence="1">
    <location>
        <begin position="889"/>
        <end position="914"/>
    </location>
</feature>
<sequence length="914" mass="104767">MKDIFRKLMRQEIRFKHHLQQAHTRFFQKFFKQKRAMFIEESAPIAGGKLAPRPVPPGAVNNKGELLNRQLDPFSAKMQVMVAEKRQELDKFIRTEKKKRKKRAMAEGSVHFGDEISPTVSFDANASPDIPTVKKRSSTLTIQATDLPAKGIPSPKKESEGFNFQLLSKSVAIDGRAVSPENIKKGEPDFTKGKSNSEMLNAIRASLKNDFKVFKDQISDSGFVSRTAEMIKFEIHQQAVRLLLDGDISTGLKQFEFTKLMHNQEIVDDLAFKIYERDTKRIRDLQHFKNTLKFCEKGLFIKFRNGKLTYDQLLARVEESRFGTKYTVLDDMIPDLKPEYLNKPEDETMYDQYMEILREIMEREKKKAHQSSLLNPKQSEFEKEEANVPVGKHCVRSLYSVQNKKKNLAIASMIVDKAMRDSHNREVLEKKEDLFDEKQEQMERKYMETEKKINNIKSQKAKLERNKSTPLSPKKKLAHHDEVKMRSKIFDRRLKVSLNTLYSKQERDKKRIESQGCRTSSAPSNVISGDNIIHKTKKDEEREQRRENMQQVMFIDRLISDGYNVLSDRRFKMMDNLKDKMASNIQDAMQERMDSLKYPNRLQQQRKEIQKKSQIASQQSGHASIVASLSLLTTLGMKKKMSQLADPKTPEKSPCKTPVKFSADATLAKSIDQSEALEGSKIKAKDFKLHKRQSSLLKYRSSTHSFDNTPVNNTAIKQAAADVSKDFKDWFSSAVGMPSTEYTTSININEASFQRNHLRVSSPDSTPYNHLRQPIKLVRPFTQMGDNISAFGSLSVSQNSNFNEAAKYARTSLGANSPQLDYKTKAIVNRLAKGHSPQIRGGDYSGGGNQFKAHYMLKLKDARYKDDARLEALKEENLTHNSRRSTHLVHTQEGGGHTPDMQEFGVREDSSVFM</sequence>
<organism evidence="2 3">
    <name type="scientific">Halteria grandinella</name>
    <dbReference type="NCBI Taxonomy" id="5974"/>
    <lineage>
        <taxon>Eukaryota</taxon>
        <taxon>Sar</taxon>
        <taxon>Alveolata</taxon>
        <taxon>Ciliophora</taxon>
        <taxon>Intramacronucleata</taxon>
        <taxon>Spirotrichea</taxon>
        <taxon>Stichotrichia</taxon>
        <taxon>Sporadotrichida</taxon>
        <taxon>Halteriidae</taxon>
        <taxon>Halteria</taxon>
    </lineage>
</organism>
<dbReference type="OrthoDB" id="10676816at2759"/>
<comment type="caution">
    <text evidence="2">The sequence shown here is derived from an EMBL/GenBank/DDBJ whole genome shotgun (WGS) entry which is preliminary data.</text>
</comment>
<protein>
    <submittedName>
        <fullName evidence="2">Uncharacterized protein</fullName>
    </submittedName>
</protein>
<evidence type="ECO:0000313" key="3">
    <source>
        <dbReference type="Proteomes" id="UP000785679"/>
    </source>
</evidence>
<feature type="compositionally biased region" description="Polar residues" evidence="1">
    <location>
        <begin position="516"/>
        <end position="528"/>
    </location>
</feature>
<proteinExistence type="predicted"/>
<feature type="compositionally biased region" description="Basic and acidic residues" evidence="1">
    <location>
        <begin position="537"/>
        <end position="547"/>
    </location>
</feature>
<evidence type="ECO:0000256" key="1">
    <source>
        <dbReference type="SAM" id="MobiDB-lite"/>
    </source>
</evidence>
<accession>A0A8J8T8F9</accession>
<dbReference type="EMBL" id="RRYP01001255">
    <property type="protein sequence ID" value="TNV86179.1"/>
    <property type="molecule type" value="Genomic_DNA"/>
</dbReference>
<dbReference type="Proteomes" id="UP000785679">
    <property type="component" value="Unassembled WGS sequence"/>
</dbReference>
<name>A0A8J8T8F9_HALGN</name>
<feature type="region of interest" description="Disordered" evidence="1">
    <location>
        <begin position="506"/>
        <end position="547"/>
    </location>
</feature>
<keyword evidence="3" id="KW-1185">Reference proteome</keyword>
<feature type="compositionally biased region" description="Basic and acidic residues" evidence="1">
    <location>
        <begin position="905"/>
        <end position="914"/>
    </location>
</feature>
<reference evidence="2" key="1">
    <citation type="submission" date="2019-06" db="EMBL/GenBank/DDBJ databases">
        <authorList>
            <person name="Zheng W."/>
        </authorList>
    </citation>
    <scope>NUCLEOTIDE SEQUENCE</scope>
    <source>
        <strain evidence="2">QDHG01</strain>
    </source>
</reference>